<sequence>MTAADADVVRELERRRFRAIVQRDFDGFAELAHPELSYTHSSGTLDTLESFVGKCESTYFVYHRIEHVIDSVTVAGDTAVVVGEMRVHMTAGGMRRRLENRSLGVWARVDGTWKLLAHQATAKG</sequence>
<dbReference type="InterPro" id="IPR032710">
    <property type="entry name" value="NTF2-like_dom_sf"/>
</dbReference>
<protein>
    <recommendedName>
        <fullName evidence="1">DUF4440 domain-containing protein</fullName>
    </recommendedName>
</protein>
<gene>
    <name evidence="2" type="ORF">JOF35_008745</name>
</gene>
<keyword evidence="3" id="KW-1185">Reference proteome</keyword>
<evidence type="ECO:0000313" key="3">
    <source>
        <dbReference type="Proteomes" id="UP001234880"/>
    </source>
</evidence>
<dbReference type="Proteomes" id="UP001234880">
    <property type="component" value="Unassembled WGS sequence"/>
</dbReference>
<dbReference type="EMBL" id="JAURUE010000003">
    <property type="protein sequence ID" value="MDP9616387.1"/>
    <property type="molecule type" value="Genomic_DNA"/>
</dbReference>
<evidence type="ECO:0000313" key="2">
    <source>
        <dbReference type="EMBL" id="MDP9616387.1"/>
    </source>
</evidence>
<organism evidence="2 3">
    <name type="scientific">Streptomyces demainii</name>
    <dbReference type="NCBI Taxonomy" id="588122"/>
    <lineage>
        <taxon>Bacteria</taxon>
        <taxon>Bacillati</taxon>
        <taxon>Actinomycetota</taxon>
        <taxon>Actinomycetes</taxon>
        <taxon>Kitasatosporales</taxon>
        <taxon>Streptomycetaceae</taxon>
        <taxon>Streptomyces</taxon>
    </lineage>
</organism>
<dbReference type="RefSeq" id="WP_307112376.1">
    <property type="nucleotide sequence ID" value="NZ_JAURUE010000003.1"/>
</dbReference>
<dbReference type="SUPFAM" id="SSF54427">
    <property type="entry name" value="NTF2-like"/>
    <property type="match status" value="1"/>
</dbReference>
<proteinExistence type="predicted"/>
<feature type="domain" description="DUF4440" evidence="1">
    <location>
        <begin position="9"/>
        <end position="115"/>
    </location>
</feature>
<dbReference type="Pfam" id="PF14534">
    <property type="entry name" value="DUF4440"/>
    <property type="match status" value="1"/>
</dbReference>
<dbReference type="Gene3D" id="3.10.450.50">
    <property type="match status" value="1"/>
</dbReference>
<evidence type="ECO:0000259" key="1">
    <source>
        <dbReference type="Pfam" id="PF14534"/>
    </source>
</evidence>
<name>A0ABT9L9E9_9ACTN</name>
<reference evidence="2 3" key="1">
    <citation type="submission" date="2023-07" db="EMBL/GenBank/DDBJ databases">
        <title>Sequencing the genomes of 1000 actinobacteria strains.</title>
        <authorList>
            <person name="Klenk H.-P."/>
        </authorList>
    </citation>
    <scope>NUCLEOTIDE SEQUENCE [LARGE SCALE GENOMIC DNA]</scope>
    <source>
        <strain evidence="2 3">DSM 41600</strain>
    </source>
</reference>
<accession>A0ABT9L9E9</accession>
<dbReference type="InterPro" id="IPR027843">
    <property type="entry name" value="DUF4440"/>
</dbReference>
<comment type="caution">
    <text evidence="2">The sequence shown here is derived from an EMBL/GenBank/DDBJ whole genome shotgun (WGS) entry which is preliminary data.</text>
</comment>